<reference evidence="4 5" key="1">
    <citation type="submission" date="2024-10" db="EMBL/GenBank/DDBJ databases">
        <title>Updated reference genomes for cyclostephanoid diatoms.</title>
        <authorList>
            <person name="Roberts W.R."/>
            <person name="Alverson A.J."/>
        </authorList>
    </citation>
    <scope>NUCLEOTIDE SEQUENCE [LARGE SCALE GENOMIC DNA]</scope>
    <source>
        <strain evidence="4 5">AJA228-03</strain>
    </source>
</reference>
<feature type="compositionally biased region" description="Low complexity" evidence="2">
    <location>
        <begin position="474"/>
        <end position="483"/>
    </location>
</feature>
<keyword evidence="5" id="KW-1185">Reference proteome</keyword>
<dbReference type="InterPro" id="IPR012337">
    <property type="entry name" value="RNaseH-like_sf"/>
</dbReference>
<dbReference type="Pfam" id="PF01136">
    <property type="entry name" value="Peptidase_U32"/>
    <property type="match status" value="1"/>
</dbReference>
<dbReference type="InterPro" id="IPR051454">
    <property type="entry name" value="RNA/ubiquinone_mod_enzymes"/>
</dbReference>
<keyword evidence="1" id="KW-0175">Coiled coil</keyword>
<dbReference type="InterPro" id="IPR001539">
    <property type="entry name" value="Peptidase_U32"/>
</dbReference>
<dbReference type="AlphaFoldDB" id="A0ABD3SSP4"/>
<dbReference type="PANTHER" id="PTHR30217:SF10">
    <property type="entry name" value="23S RRNA 5-HYDROXYCYTIDINE C2501 SYNTHASE"/>
    <property type="match status" value="1"/>
</dbReference>
<dbReference type="PANTHER" id="PTHR30217">
    <property type="entry name" value="PEPTIDASE U32 FAMILY"/>
    <property type="match status" value="1"/>
</dbReference>
<evidence type="ECO:0000256" key="1">
    <source>
        <dbReference type="SAM" id="Coils"/>
    </source>
</evidence>
<dbReference type="Gene3D" id="3.30.420.10">
    <property type="entry name" value="Ribonuclease H-like superfamily/Ribonuclease H"/>
    <property type="match status" value="1"/>
</dbReference>
<evidence type="ECO:0000313" key="4">
    <source>
        <dbReference type="EMBL" id="KAL3827268.1"/>
    </source>
</evidence>
<proteinExistence type="predicted"/>
<feature type="compositionally biased region" description="Basic and acidic residues" evidence="2">
    <location>
        <begin position="484"/>
        <end position="494"/>
    </location>
</feature>
<dbReference type="Proteomes" id="UP001530377">
    <property type="component" value="Unassembled WGS sequence"/>
</dbReference>
<sequence length="1115" mass="124659">MGAVEGIKQGLEIKGIGTFKFKIEDDDGRTHEVKIKNSLYLPELRRCLLSPQHWAQEAGDNHPLPRGTRMENDDANCILFWGQGKYKKTIPHNPDSNVPILHTAASALTYRAFATTFEAMEANFYRREHVRQLPGLRRHEQTPDDQEFIADENVHFNGAKRMENGVSADDETIKMSKVTSPSEGEHEGQTRMRALTFDPSPPLEEEEEVHLAAADDQAELMRWHYRLGHLPFARLKLLAKNGEVPRRLAKVPPPKCAGCLFGAMTKVPWRGRESKTSHEVFVASKPGECVSVDHMVSTQAGFYAQLKGKLTNKRYRAASVFVDHFSRIRFVHLMQDLSSEETIKAKLAFEQFAAEHGVKIKHYHCDNGRFADTAFKQSCEQNGQRLTFCGVNAHFQNGIAERAIRDLSESARKQLLHARHRWPAAVHVALWPYALRNAALLHNNLPTLEDGTSRLELFSSIRVEDGMGEDCIESSSWSSSSISTRKERAMKEGPPELMSPAGGWSQLRAAVSNGADAVYLGLKSYSARARATNFDPNPELIFRRHRRRPGEYGEFDDEYDDDEQDESTNRVRVYVAFNTLVFDDKLSEVEGLIENVWDCGVDAVIVQDVGVSRIVREVVDRGGGGGMGGMGGMGTTNDANNGIVIGRGLYGAPMEIHASTQQTVTCADGVAFAANRTNATRVDLCGLDQVEGLVRVGVSCLKIEGRLKDASYVAATTRAYRQAIDAVWDKVLKEQGDYHSTPPRRILSSPEEAVSRSDLTHPLLLDYHPEHDEDGHFDEDSGEGNDDNDADKHDDYDDDEIMLKGTNYSLEEIDSLLDLIEDELPISATLWENIQKSHLSRYPDQRRGVDSIKRKFKELYSKRVKTGDPNCPQEVCRAKRLRHQNVESMNASDLNTVVAGSEEQGSESGDDLSSVLGEHDNIGSDVVVAHRTRRSSAELDDVEEEDDDDLVAEVVDEVGGNLGATGGAGEDDAAEAIAAEFLPRESTTSSTSTARQGQRRGEMTSRRRAAVHLTPISRPQNRQRGERDESPEGRPGDQISQMIAIMMMNQGADREERRVEREERREEFRLQLEMQRQQMQAQQSQQNIMTMMMMSMLGRNGPAQNENENQNTNAE</sequence>
<feature type="compositionally biased region" description="Basic and acidic residues" evidence="2">
    <location>
        <begin position="1023"/>
        <end position="1035"/>
    </location>
</feature>
<dbReference type="Pfam" id="PF13976">
    <property type="entry name" value="gag_pre-integrs"/>
    <property type="match status" value="1"/>
</dbReference>
<dbReference type="SUPFAM" id="SSF53098">
    <property type="entry name" value="Ribonuclease H-like"/>
    <property type="match status" value="1"/>
</dbReference>
<dbReference type="InterPro" id="IPR049203">
    <property type="entry name" value="DUF6818"/>
</dbReference>
<feature type="region of interest" description="Disordered" evidence="2">
    <location>
        <begin position="980"/>
        <end position="1038"/>
    </location>
</feature>
<feature type="domain" description="Integrase catalytic" evidence="3">
    <location>
        <begin position="282"/>
        <end position="462"/>
    </location>
</feature>
<feature type="region of interest" description="Disordered" evidence="2">
    <location>
        <begin position="767"/>
        <end position="798"/>
    </location>
</feature>
<accession>A0ABD3SSP4</accession>
<evidence type="ECO:0000256" key="2">
    <source>
        <dbReference type="SAM" id="MobiDB-lite"/>
    </source>
</evidence>
<gene>
    <name evidence="4" type="ORF">ACHAXA_004743</name>
</gene>
<feature type="compositionally biased region" description="Low complexity" evidence="2">
    <location>
        <begin position="980"/>
        <end position="993"/>
    </location>
</feature>
<dbReference type="InterPro" id="IPR025724">
    <property type="entry name" value="GAG-pre-integrase_dom"/>
</dbReference>
<dbReference type="PROSITE" id="PS50994">
    <property type="entry name" value="INTEGRASE"/>
    <property type="match status" value="1"/>
</dbReference>
<feature type="region of interest" description="Disordered" evidence="2">
    <location>
        <begin position="472"/>
        <end position="497"/>
    </location>
</feature>
<comment type="caution">
    <text evidence="4">The sequence shown here is derived from an EMBL/GenBank/DDBJ whole genome shotgun (WGS) entry which is preliminary data.</text>
</comment>
<organism evidence="4 5">
    <name type="scientific">Cyclostephanos tholiformis</name>
    <dbReference type="NCBI Taxonomy" id="382380"/>
    <lineage>
        <taxon>Eukaryota</taxon>
        <taxon>Sar</taxon>
        <taxon>Stramenopiles</taxon>
        <taxon>Ochrophyta</taxon>
        <taxon>Bacillariophyta</taxon>
        <taxon>Coscinodiscophyceae</taxon>
        <taxon>Thalassiosirophycidae</taxon>
        <taxon>Stephanodiscales</taxon>
        <taxon>Stephanodiscaceae</taxon>
        <taxon>Cyclostephanos</taxon>
    </lineage>
</organism>
<name>A0ABD3SSP4_9STRA</name>
<evidence type="ECO:0000259" key="3">
    <source>
        <dbReference type="PROSITE" id="PS50994"/>
    </source>
</evidence>
<dbReference type="Pfam" id="PF20681">
    <property type="entry name" value="DUF6818"/>
    <property type="match status" value="1"/>
</dbReference>
<dbReference type="InterPro" id="IPR036397">
    <property type="entry name" value="RNaseH_sf"/>
</dbReference>
<feature type="compositionally biased region" description="Acidic residues" evidence="2">
    <location>
        <begin position="775"/>
        <end position="789"/>
    </location>
</feature>
<protein>
    <recommendedName>
        <fullName evidence="3">Integrase catalytic domain-containing protein</fullName>
    </recommendedName>
</protein>
<dbReference type="EMBL" id="JALLPB020000006">
    <property type="protein sequence ID" value="KAL3827268.1"/>
    <property type="molecule type" value="Genomic_DNA"/>
</dbReference>
<dbReference type="InterPro" id="IPR001584">
    <property type="entry name" value="Integrase_cat-core"/>
</dbReference>
<feature type="coiled-coil region" evidence="1">
    <location>
        <begin position="1045"/>
        <end position="1085"/>
    </location>
</feature>
<evidence type="ECO:0000313" key="5">
    <source>
        <dbReference type="Proteomes" id="UP001530377"/>
    </source>
</evidence>